<evidence type="ECO:0000313" key="1">
    <source>
        <dbReference type="EMBL" id="KAI0050627.1"/>
    </source>
</evidence>
<accession>A0ACB8S399</accession>
<protein>
    <submittedName>
        <fullName evidence="1">Uncharacterized protein</fullName>
    </submittedName>
</protein>
<reference evidence="1" key="2">
    <citation type="journal article" date="2022" name="New Phytol.">
        <title>Evolutionary transition to the ectomycorrhizal habit in the genomes of a hyperdiverse lineage of mushroom-forming fungi.</title>
        <authorList>
            <person name="Looney B."/>
            <person name="Miyauchi S."/>
            <person name="Morin E."/>
            <person name="Drula E."/>
            <person name="Courty P.E."/>
            <person name="Kohler A."/>
            <person name="Kuo A."/>
            <person name="LaButti K."/>
            <person name="Pangilinan J."/>
            <person name="Lipzen A."/>
            <person name="Riley R."/>
            <person name="Andreopoulos W."/>
            <person name="He G."/>
            <person name="Johnson J."/>
            <person name="Nolan M."/>
            <person name="Tritt A."/>
            <person name="Barry K.W."/>
            <person name="Grigoriev I.V."/>
            <person name="Nagy L.G."/>
            <person name="Hibbett D."/>
            <person name="Henrissat B."/>
            <person name="Matheny P.B."/>
            <person name="Labbe J."/>
            <person name="Martin F.M."/>
        </authorList>
    </citation>
    <scope>NUCLEOTIDE SEQUENCE</scope>
    <source>
        <strain evidence="1">FP105234-sp</strain>
    </source>
</reference>
<evidence type="ECO:0000313" key="2">
    <source>
        <dbReference type="Proteomes" id="UP000814033"/>
    </source>
</evidence>
<gene>
    <name evidence="1" type="ORF">FA95DRAFT_1486941</name>
</gene>
<comment type="caution">
    <text evidence="1">The sequence shown here is derived from an EMBL/GenBank/DDBJ whole genome shotgun (WGS) entry which is preliminary data.</text>
</comment>
<keyword evidence="2" id="KW-1185">Reference proteome</keyword>
<reference evidence="1" key="1">
    <citation type="submission" date="2021-02" db="EMBL/GenBank/DDBJ databases">
        <authorList>
            <consortium name="DOE Joint Genome Institute"/>
            <person name="Ahrendt S."/>
            <person name="Looney B.P."/>
            <person name="Miyauchi S."/>
            <person name="Morin E."/>
            <person name="Drula E."/>
            <person name="Courty P.E."/>
            <person name="Chicoki N."/>
            <person name="Fauchery L."/>
            <person name="Kohler A."/>
            <person name="Kuo A."/>
            <person name="Labutti K."/>
            <person name="Pangilinan J."/>
            <person name="Lipzen A."/>
            <person name="Riley R."/>
            <person name="Andreopoulos W."/>
            <person name="He G."/>
            <person name="Johnson J."/>
            <person name="Barry K.W."/>
            <person name="Grigoriev I.V."/>
            <person name="Nagy L."/>
            <person name="Hibbett D."/>
            <person name="Henrissat B."/>
            <person name="Matheny P.B."/>
            <person name="Labbe J."/>
            <person name="Martin F."/>
        </authorList>
    </citation>
    <scope>NUCLEOTIDE SEQUENCE</scope>
    <source>
        <strain evidence="1">FP105234-sp</strain>
    </source>
</reference>
<dbReference type="EMBL" id="MU275860">
    <property type="protein sequence ID" value="KAI0050627.1"/>
    <property type="molecule type" value="Genomic_DNA"/>
</dbReference>
<dbReference type="Proteomes" id="UP000814033">
    <property type="component" value="Unassembled WGS sequence"/>
</dbReference>
<organism evidence="1 2">
    <name type="scientific">Auriscalpium vulgare</name>
    <dbReference type="NCBI Taxonomy" id="40419"/>
    <lineage>
        <taxon>Eukaryota</taxon>
        <taxon>Fungi</taxon>
        <taxon>Dikarya</taxon>
        <taxon>Basidiomycota</taxon>
        <taxon>Agaricomycotina</taxon>
        <taxon>Agaricomycetes</taxon>
        <taxon>Russulales</taxon>
        <taxon>Auriscalpiaceae</taxon>
        <taxon>Auriscalpium</taxon>
    </lineage>
</organism>
<sequence>MSRHHPYGPYDNAGPRRGGGGSPAGPGPDRSYRSHDGGPPRGRGFGRGRGRGGSSFGGGQGHGHEASAPYGAYDQGPPQGDMGGYNNYGAGSTSQDDSYYQNGNYGGSASSQYGASEPSGGYNQSYGNFEDNSGSNYGGGPGGGFGNRGQKRGPKRERDDKVHESIIEERIQRERPCRTLFIRNIKASYETNSDEVRRQFEEHGEIKTFFDLIANRGMVFVTFFDLRAAERARERLQGSEIAGRPIDVHYSLPRDDNNSKGSDKNQEMQGTLLVSLRNSVSGQPIDDNEVRRKFQQFGDVKSVRPIGDRNDQRYVEFYDIRSAEDAFDRLRHQGLQDGVMEIMLGWEETAGPAQQNGFR</sequence>
<name>A0ACB8S399_9AGAM</name>
<proteinExistence type="predicted"/>